<evidence type="ECO:0000256" key="2">
    <source>
        <dbReference type="ARBA" id="ARBA00023002"/>
    </source>
</evidence>
<dbReference type="GO" id="GO:0008670">
    <property type="term" value="F:2,4-dienoyl-CoA reductase (NADPH) activity"/>
    <property type="evidence" value="ECO:0007669"/>
    <property type="project" value="TreeGrafter"/>
</dbReference>
<gene>
    <name evidence="3" type="ORF">CRI93_09165</name>
</gene>
<dbReference type="CDD" id="cd05369">
    <property type="entry name" value="TER_DECR_SDR_a"/>
    <property type="match status" value="1"/>
</dbReference>
<dbReference type="RefSeq" id="WP_098062323.1">
    <property type="nucleotide sequence ID" value="NZ_PDEP01000007.1"/>
</dbReference>
<evidence type="ECO:0000313" key="3">
    <source>
        <dbReference type="EMBL" id="PEN06797.1"/>
    </source>
</evidence>
<dbReference type="PANTHER" id="PTHR43658">
    <property type="entry name" value="SHORT-CHAIN DEHYDROGENASE/REDUCTASE"/>
    <property type="match status" value="1"/>
</dbReference>
<comment type="similarity">
    <text evidence="1">Belongs to the short-chain dehydrogenases/reductases (SDR) family.</text>
</comment>
<dbReference type="AlphaFoldDB" id="A0A2H3NXE6"/>
<name>A0A2H3NXE6_9BACT</name>
<dbReference type="Proteomes" id="UP000221024">
    <property type="component" value="Unassembled WGS sequence"/>
</dbReference>
<comment type="caution">
    <text evidence="3">The sequence shown here is derived from an EMBL/GenBank/DDBJ whole genome shotgun (WGS) entry which is preliminary data.</text>
</comment>
<proteinExistence type="inferred from homology"/>
<dbReference type="SUPFAM" id="SSF51735">
    <property type="entry name" value="NAD(P)-binding Rossmann-fold domains"/>
    <property type="match status" value="1"/>
</dbReference>
<sequence>MSNIFADDLLDGEHIVITGGGTGLGRAMAEQCAALGASVTINGRRTEPLDETVAAIEEEGGTANGISCNVRDAESVNAFFDEAEDAQGPVTALVNNAAANFLAATEDLSPNGFDAIVKTNLYGSFYCTQACGQRWIERGSGGVVLSIATTYADTGSAFVVPSAVSKAGIVAMMRSLAAEWGPEGIRLNAIAPGPFPTEGAWSRLVPGMDVEEDMKQRNPTRRFGEPEELATLVAFLLSDGAAYMNGEVVTFDGGEKLVAGGQFNAFTAMPREQIKGLFAKMKAARDK</sequence>
<keyword evidence="4" id="KW-1185">Reference proteome</keyword>
<dbReference type="PANTHER" id="PTHR43658:SF8">
    <property type="entry name" value="17-BETA-HYDROXYSTEROID DEHYDROGENASE 14-RELATED"/>
    <property type="match status" value="1"/>
</dbReference>
<protein>
    <submittedName>
        <fullName evidence="3">2,4-dienoyl-CoA reductase</fullName>
    </submittedName>
</protein>
<dbReference type="OrthoDB" id="9803333at2"/>
<dbReference type="InterPro" id="IPR002347">
    <property type="entry name" value="SDR_fam"/>
</dbReference>
<evidence type="ECO:0000313" key="4">
    <source>
        <dbReference type="Proteomes" id="UP000221024"/>
    </source>
</evidence>
<keyword evidence="2" id="KW-0560">Oxidoreductase</keyword>
<organism evidence="3 4">
    <name type="scientific">Longimonas halophila</name>
    <dbReference type="NCBI Taxonomy" id="1469170"/>
    <lineage>
        <taxon>Bacteria</taxon>
        <taxon>Pseudomonadati</taxon>
        <taxon>Rhodothermota</taxon>
        <taxon>Rhodothermia</taxon>
        <taxon>Rhodothermales</taxon>
        <taxon>Salisaetaceae</taxon>
        <taxon>Longimonas</taxon>
    </lineage>
</organism>
<dbReference type="InterPro" id="IPR036291">
    <property type="entry name" value="NAD(P)-bd_dom_sf"/>
</dbReference>
<dbReference type="FunFam" id="3.40.50.720:FF:000084">
    <property type="entry name" value="Short-chain dehydrogenase reductase"/>
    <property type="match status" value="1"/>
</dbReference>
<accession>A0A2H3NXE6</accession>
<dbReference type="GO" id="GO:0006635">
    <property type="term" value="P:fatty acid beta-oxidation"/>
    <property type="evidence" value="ECO:0007669"/>
    <property type="project" value="TreeGrafter"/>
</dbReference>
<dbReference type="EMBL" id="PDEP01000007">
    <property type="protein sequence ID" value="PEN06797.1"/>
    <property type="molecule type" value="Genomic_DNA"/>
</dbReference>
<dbReference type="PRINTS" id="PR00081">
    <property type="entry name" value="GDHRDH"/>
</dbReference>
<reference evidence="3 4" key="1">
    <citation type="submission" date="2017-10" db="EMBL/GenBank/DDBJ databases">
        <title>Draft genome of Longimonas halophila.</title>
        <authorList>
            <person name="Goh K.M."/>
            <person name="Shamsir M.S."/>
            <person name="Lim S.W."/>
        </authorList>
    </citation>
    <scope>NUCLEOTIDE SEQUENCE [LARGE SCALE GENOMIC DNA]</scope>
    <source>
        <strain evidence="3 4">KCTC 42399</strain>
    </source>
</reference>
<evidence type="ECO:0000256" key="1">
    <source>
        <dbReference type="ARBA" id="ARBA00006484"/>
    </source>
</evidence>
<dbReference type="Gene3D" id="3.40.50.720">
    <property type="entry name" value="NAD(P)-binding Rossmann-like Domain"/>
    <property type="match status" value="1"/>
</dbReference>
<dbReference type="Pfam" id="PF13561">
    <property type="entry name" value="adh_short_C2"/>
    <property type="match status" value="1"/>
</dbReference>